<feature type="domain" description="IspG C-terminal" evidence="10">
    <location>
        <begin position="519"/>
        <end position="606"/>
    </location>
</feature>
<evidence type="ECO:0000256" key="3">
    <source>
        <dbReference type="ARBA" id="ARBA00023002"/>
    </source>
</evidence>
<dbReference type="GO" id="GO:0051539">
    <property type="term" value="F:4 iron, 4 sulfur cluster binding"/>
    <property type="evidence" value="ECO:0007669"/>
    <property type="project" value="UniProtKB-UniRule"/>
</dbReference>
<dbReference type="NCBIfam" id="TIGR00612">
    <property type="entry name" value="ispG_gcpE"/>
    <property type="match status" value="1"/>
</dbReference>
<dbReference type="GO" id="GO:0141197">
    <property type="term" value="F:4-hydroxy-3-methylbut-2-enyl-diphosphate synthase activity (flavodoxin)"/>
    <property type="evidence" value="ECO:0007669"/>
    <property type="project" value="UniProtKB-EC"/>
</dbReference>
<evidence type="ECO:0000259" key="10">
    <source>
        <dbReference type="Pfam" id="PF26540"/>
    </source>
</evidence>
<dbReference type="InterPro" id="IPR017178">
    <property type="entry name" value="IspG_atypical"/>
</dbReference>
<organism evidence="11 12">
    <name type="scientific">Plebeiibacterium marinum</name>
    <dbReference type="NCBI Taxonomy" id="2992111"/>
    <lineage>
        <taxon>Bacteria</taxon>
        <taxon>Pseudomonadati</taxon>
        <taxon>Bacteroidota</taxon>
        <taxon>Bacteroidia</taxon>
        <taxon>Marinilabiliales</taxon>
        <taxon>Marinilabiliaceae</taxon>
        <taxon>Plebeiibacterium</taxon>
    </lineage>
</organism>
<proteinExistence type="inferred from homology"/>
<dbReference type="InterPro" id="IPR011005">
    <property type="entry name" value="Dihydropteroate_synth-like_sf"/>
</dbReference>
<comment type="catalytic activity">
    <reaction evidence="7">
        <text>(2E)-4-hydroxy-3-methylbut-2-enyl diphosphate + 2 oxidized [2Fe-2S]-[ferredoxin] + H2O = 2-C-methyl-D-erythritol 2,4-cyclic diphosphate + 2 reduced [2Fe-2S]-[ferredoxin] + H(+)</text>
        <dbReference type="Rhea" id="RHEA:26119"/>
        <dbReference type="Rhea" id="RHEA-COMP:10000"/>
        <dbReference type="Rhea" id="RHEA-COMP:10001"/>
        <dbReference type="ChEBI" id="CHEBI:15377"/>
        <dbReference type="ChEBI" id="CHEBI:15378"/>
        <dbReference type="ChEBI" id="CHEBI:33737"/>
        <dbReference type="ChEBI" id="CHEBI:33738"/>
        <dbReference type="ChEBI" id="CHEBI:58483"/>
        <dbReference type="ChEBI" id="CHEBI:128753"/>
        <dbReference type="EC" id="1.17.7.1"/>
    </reaction>
</comment>
<comment type="caution">
    <text evidence="11">The sequence shown here is derived from an EMBL/GenBank/DDBJ whole genome shotgun (WGS) entry which is preliminary data.</text>
</comment>
<dbReference type="Gene3D" id="3.20.20.20">
    <property type="entry name" value="Dihydropteroate synthase-like"/>
    <property type="match status" value="1"/>
</dbReference>
<sequence length="616" mass="69081">MTKEKYCIDLFRYKRYETSEVTVGTIKIGAENPIVVQSMTTTNTNDTNATVSQIKCICDAGGQLVRMTTQGKKEALNLEFIKRDLLKDGYNVPLVADVHFNTSAAYIAAEHIEKVRINPGNFADGAKRFADIAYTDESYSEEVLQIKDKLIPLLNICKKRGVALRIGTNHGSLSDRIMSRYGDTPIGMVESCMEYLRICKSEDFFNIVLSIKASNARIMVHTVRLLVQKMFEEDMCFPLHLGVTEAGEGEDGRIRSAVGIGALLADGIGDTIRVSLTENPENEIPVGRKIVEYIRARKNHEAIRKIEDSAYSPFAYERRKSRSLRNVGGDNIPVIIGRNRPGDDPVDFEIGDSNNKKSIDFSGIVTLKRWEEMKRDERFFPFMTFREFLDVGKVHNELQFVSITYSQLNSQVIESLKKADSVVLVLKCETSNNVAEQRAAFMFLQHHHLDNPVVLYKSYKGVFGKETQIEAACDLGPLFLDGYGDGIWIDADDEEASIVNSTMLSILQAARVRFSKPDYISCPGCGRTLFNLQETTAMVKKRTAHLKGLKVAVMGCIVNGPGEMADADYGYVGSAFGKVTLYYQRQIVKRNIPEEDAVDELVQLIKEKGDWVEPCR</sequence>
<name>A0AAE3MAR0_9BACT</name>
<evidence type="ECO:0000313" key="12">
    <source>
        <dbReference type="Proteomes" id="UP001207408"/>
    </source>
</evidence>
<dbReference type="InterPro" id="IPR058578">
    <property type="entry name" value="IspG_TIM"/>
</dbReference>
<dbReference type="FunFam" id="3.30.413.10:FF:000006">
    <property type="entry name" value="4-hydroxy-3-methylbut-2-en-1-yl diphosphate synthase (flavodoxin)"/>
    <property type="match status" value="1"/>
</dbReference>
<dbReference type="PANTHER" id="PTHR30454">
    <property type="entry name" value="4-HYDROXY-3-METHYLBUT-2-EN-1-YL DIPHOSPHATE SYNTHASE"/>
    <property type="match status" value="1"/>
</dbReference>
<feature type="domain" description="IspG TIM-barrel" evidence="9">
    <location>
        <begin position="18"/>
        <end position="287"/>
    </location>
</feature>
<dbReference type="GO" id="GO:0005506">
    <property type="term" value="F:iron ion binding"/>
    <property type="evidence" value="ECO:0007669"/>
    <property type="project" value="InterPro"/>
</dbReference>
<evidence type="ECO:0000256" key="2">
    <source>
        <dbReference type="ARBA" id="ARBA00022723"/>
    </source>
</evidence>
<dbReference type="SUPFAM" id="SSF56014">
    <property type="entry name" value="Nitrite and sulphite reductase 4Fe-4S domain-like"/>
    <property type="match status" value="1"/>
</dbReference>
<gene>
    <name evidence="8 11" type="primary">ispG</name>
    <name evidence="11" type="ORF">OM074_02310</name>
</gene>
<keyword evidence="12" id="KW-1185">Reference proteome</keyword>
<keyword evidence="5 8" id="KW-0411">Iron-sulfur</keyword>
<evidence type="ECO:0000256" key="1">
    <source>
        <dbReference type="ARBA" id="ARBA00022485"/>
    </source>
</evidence>
<dbReference type="RefSeq" id="WP_301197659.1">
    <property type="nucleotide sequence ID" value="NZ_JAPDPI010000002.1"/>
</dbReference>
<keyword evidence="1 8" id="KW-0004">4Fe-4S</keyword>
<comment type="function">
    <text evidence="8">Converts 2C-methyl-D-erythritol 2,4-cyclodiphosphate (ME-2,4cPP) into 1-hydroxy-2-methyl-2-(E)-butenyl 4-diphosphate.</text>
</comment>
<accession>A0AAE3MAR0</accession>
<evidence type="ECO:0000256" key="5">
    <source>
        <dbReference type="ARBA" id="ARBA00023014"/>
    </source>
</evidence>
<keyword evidence="4 8" id="KW-0408">Iron</keyword>
<dbReference type="EMBL" id="JAPDPI010000002">
    <property type="protein sequence ID" value="MCW3804438.1"/>
    <property type="molecule type" value="Genomic_DNA"/>
</dbReference>
<reference evidence="11" key="1">
    <citation type="submission" date="2022-10" db="EMBL/GenBank/DDBJ databases">
        <authorList>
            <person name="Yu W.X."/>
        </authorList>
    </citation>
    <scope>NUCLEOTIDE SEQUENCE</scope>
    <source>
        <strain evidence="11">D04</strain>
    </source>
</reference>
<dbReference type="InterPro" id="IPR004588">
    <property type="entry name" value="IspG_bac-typ"/>
</dbReference>
<comment type="cofactor">
    <cofactor evidence="8">
        <name>[4Fe-4S] cluster</name>
        <dbReference type="ChEBI" id="CHEBI:49883"/>
    </cofactor>
    <text evidence="8">Binds 1 [4Fe-4S] cluster.</text>
</comment>
<evidence type="ECO:0000313" key="11">
    <source>
        <dbReference type="EMBL" id="MCW3804438.1"/>
    </source>
</evidence>
<dbReference type="GO" id="GO:0016114">
    <property type="term" value="P:terpenoid biosynthetic process"/>
    <property type="evidence" value="ECO:0007669"/>
    <property type="project" value="InterPro"/>
</dbReference>
<comment type="pathway">
    <text evidence="8">Isoprenoid biosynthesis; isopentenyl diphosphate biosynthesis via DXP pathway; isopentenyl diphosphate from 1-deoxy-D-xylulose 5-phosphate: step 5/6.</text>
</comment>
<dbReference type="PIRSF" id="PIRSF037336">
    <property type="entry name" value="IspG_like"/>
    <property type="match status" value="1"/>
</dbReference>
<keyword evidence="3 8" id="KW-0560">Oxidoreductase</keyword>
<dbReference type="EC" id="1.17.7.3" evidence="8"/>
<dbReference type="HAMAP" id="MF_00159">
    <property type="entry name" value="IspG"/>
    <property type="match status" value="1"/>
</dbReference>
<dbReference type="Gene3D" id="3.30.413.10">
    <property type="entry name" value="Sulfite Reductase Hemoprotein, domain 1"/>
    <property type="match status" value="1"/>
</dbReference>
<dbReference type="PANTHER" id="PTHR30454:SF0">
    <property type="entry name" value="4-HYDROXY-3-METHYLBUT-2-EN-1-YL DIPHOSPHATE SYNTHASE (FERREDOXIN), CHLOROPLASTIC"/>
    <property type="match status" value="1"/>
</dbReference>
<evidence type="ECO:0000256" key="6">
    <source>
        <dbReference type="ARBA" id="ARBA00023229"/>
    </source>
</evidence>
<feature type="binding site" evidence="8">
    <location>
        <position position="525"/>
    </location>
    <ligand>
        <name>[4Fe-4S] cluster</name>
        <dbReference type="ChEBI" id="CHEBI:49883"/>
    </ligand>
</feature>
<dbReference type="GO" id="GO:0046429">
    <property type="term" value="F:4-hydroxy-3-methylbut-2-en-1-yl diphosphate synthase activity (ferredoxin)"/>
    <property type="evidence" value="ECO:0007669"/>
    <property type="project" value="UniProtKB-UniRule"/>
</dbReference>
<protein>
    <recommendedName>
        <fullName evidence="8">4-hydroxy-3-methylbut-2-en-1-yl diphosphate synthase (flavodoxin)</fullName>
        <ecNumber evidence="8">1.17.7.3</ecNumber>
    </recommendedName>
    <alternativeName>
        <fullName evidence="8">1-hydroxy-2-methyl-2-(E)-butenyl 4-diphosphate synthase</fullName>
    </alternativeName>
</protein>
<keyword evidence="6 8" id="KW-0414">Isoprene biosynthesis</keyword>
<evidence type="ECO:0000256" key="4">
    <source>
        <dbReference type="ARBA" id="ARBA00023004"/>
    </source>
</evidence>
<feature type="binding site" evidence="8">
    <location>
        <position position="563"/>
    </location>
    <ligand>
        <name>[4Fe-4S] cluster</name>
        <dbReference type="ChEBI" id="CHEBI:49883"/>
    </ligand>
</feature>
<evidence type="ECO:0000259" key="9">
    <source>
        <dbReference type="Pfam" id="PF04551"/>
    </source>
</evidence>
<dbReference type="AlphaFoldDB" id="A0AAE3MAR0"/>
<evidence type="ECO:0000256" key="7">
    <source>
        <dbReference type="ARBA" id="ARBA00051119"/>
    </source>
</evidence>
<feature type="binding site" evidence="8">
    <location>
        <position position="556"/>
    </location>
    <ligand>
        <name>[4Fe-4S] cluster</name>
        <dbReference type="ChEBI" id="CHEBI:49883"/>
    </ligand>
</feature>
<feature type="binding site" evidence="8">
    <location>
        <position position="522"/>
    </location>
    <ligand>
        <name>[4Fe-4S] cluster</name>
        <dbReference type="ChEBI" id="CHEBI:49883"/>
    </ligand>
</feature>
<dbReference type="GO" id="GO:0019288">
    <property type="term" value="P:isopentenyl diphosphate biosynthetic process, methylerythritol 4-phosphate pathway"/>
    <property type="evidence" value="ECO:0007669"/>
    <property type="project" value="UniProtKB-UniRule"/>
</dbReference>
<keyword evidence="2 8" id="KW-0479">Metal-binding</keyword>
<dbReference type="Pfam" id="PF04551">
    <property type="entry name" value="GcpE"/>
    <property type="match status" value="1"/>
</dbReference>
<comment type="catalytic activity">
    <reaction evidence="8">
        <text>(2E)-4-hydroxy-3-methylbut-2-enyl diphosphate + oxidized [flavodoxin] + H2O + 2 H(+) = 2-C-methyl-D-erythritol 2,4-cyclic diphosphate + reduced [flavodoxin]</text>
        <dbReference type="Rhea" id="RHEA:43604"/>
        <dbReference type="Rhea" id="RHEA-COMP:10622"/>
        <dbReference type="Rhea" id="RHEA-COMP:10623"/>
        <dbReference type="ChEBI" id="CHEBI:15377"/>
        <dbReference type="ChEBI" id="CHEBI:15378"/>
        <dbReference type="ChEBI" id="CHEBI:57618"/>
        <dbReference type="ChEBI" id="CHEBI:58210"/>
        <dbReference type="ChEBI" id="CHEBI:58483"/>
        <dbReference type="ChEBI" id="CHEBI:128753"/>
        <dbReference type="EC" id="1.17.7.3"/>
    </reaction>
</comment>
<comment type="similarity">
    <text evidence="8">Belongs to the IspG family.</text>
</comment>
<dbReference type="Pfam" id="PF26540">
    <property type="entry name" value="GcpE_C"/>
    <property type="match status" value="1"/>
</dbReference>
<dbReference type="FunFam" id="3.20.20.20:FF:000005">
    <property type="entry name" value="4-hydroxy-3-methylbut-2-en-1-yl diphosphate synthase (flavodoxin)"/>
    <property type="match status" value="1"/>
</dbReference>
<evidence type="ECO:0000256" key="8">
    <source>
        <dbReference type="HAMAP-Rule" id="MF_00159"/>
    </source>
</evidence>
<dbReference type="InterPro" id="IPR045854">
    <property type="entry name" value="NO2/SO3_Rdtase_4Fe4S_sf"/>
</dbReference>
<dbReference type="InterPro" id="IPR058579">
    <property type="entry name" value="IspG_C"/>
</dbReference>
<dbReference type="Proteomes" id="UP001207408">
    <property type="component" value="Unassembled WGS sequence"/>
</dbReference>